<protein>
    <submittedName>
        <fullName evidence="1">Uncharacterized protein</fullName>
    </submittedName>
</protein>
<evidence type="ECO:0000313" key="1">
    <source>
        <dbReference type="EMBL" id="RRJ54820.1"/>
    </source>
</evidence>
<reference evidence="1 2" key="1">
    <citation type="submission" date="2018-11" db="EMBL/GenBank/DDBJ databases">
        <title>Genome sequencing of Paenibacillus sp. KCOM 3021 (= ChDC PVNT-B20).</title>
        <authorList>
            <person name="Kook J.-K."/>
            <person name="Park S.-N."/>
            <person name="Lim Y.K."/>
        </authorList>
    </citation>
    <scope>NUCLEOTIDE SEQUENCE [LARGE SCALE GENOMIC DNA]</scope>
    <source>
        <strain evidence="1 2">KCOM 3021</strain>
    </source>
</reference>
<dbReference type="Proteomes" id="UP000267017">
    <property type="component" value="Unassembled WGS sequence"/>
</dbReference>
<dbReference type="AlphaFoldDB" id="A0A3P3TA37"/>
<proteinExistence type="predicted"/>
<dbReference type="OrthoDB" id="9845775at2"/>
<comment type="caution">
    <text evidence="1">The sequence shown here is derived from an EMBL/GenBank/DDBJ whole genome shotgun (WGS) entry which is preliminary data.</text>
</comment>
<dbReference type="EMBL" id="RRCN01000002">
    <property type="protein sequence ID" value="RRJ54820.1"/>
    <property type="molecule type" value="Genomic_DNA"/>
</dbReference>
<accession>A0A3P3TA37</accession>
<evidence type="ECO:0000313" key="2">
    <source>
        <dbReference type="Proteomes" id="UP000267017"/>
    </source>
</evidence>
<organism evidence="1 2">
    <name type="scientific">Paenibacillus oralis</name>
    <dbReference type="NCBI Taxonomy" id="2490856"/>
    <lineage>
        <taxon>Bacteria</taxon>
        <taxon>Bacillati</taxon>
        <taxon>Bacillota</taxon>
        <taxon>Bacilli</taxon>
        <taxon>Bacillales</taxon>
        <taxon>Paenibacillaceae</taxon>
        <taxon>Paenibacillus</taxon>
    </lineage>
</organism>
<name>A0A3P3TA37_9BACL</name>
<keyword evidence="2" id="KW-1185">Reference proteome</keyword>
<sequence>MDMSKVSGNENINNLFPRNNQNLYDQLKLCIISDYFPKTLSKMPKGTMEFFIRDGELAINYHIKKANLRGPVPINTSVGMSRGKLLSFLMLVEDNITAQPTIEYGSIIINYELLEDGDIDGDIEFKTQVNHRRR</sequence>
<gene>
    <name evidence="1" type="ORF">EHV15_35105</name>
</gene>
<dbReference type="RefSeq" id="WP_128635904.1">
    <property type="nucleotide sequence ID" value="NZ_RRCN01000002.1"/>
</dbReference>